<evidence type="ECO:0000256" key="1">
    <source>
        <dbReference type="ARBA" id="ARBA00004141"/>
    </source>
</evidence>
<dbReference type="Pfam" id="PF00520">
    <property type="entry name" value="Ion_trans"/>
    <property type="match status" value="1"/>
</dbReference>
<keyword evidence="5 8" id="KW-0472">Membrane</keyword>
<name>A0A922F4U0_CARIL</name>
<protein>
    <recommendedName>
        <fullName evidence="9">Cyclic nucleotide-binding domain-containing protein</fullName>
    </recommendedName>
</protein>
<feature type="transmembrane region" description="Helical" evidence="8">
    <location>
        <begin position="175"/>
        <end position="196"/>
    </location>
</feature>
<keyword evidence="6" id="KW-0407">Ion channel</keyword>
<dbReference type="EMBL" id="CM031829">
    <property type="protein sequence ID" value="KAG6715364.1"/>
    <property type="molecule type" value="Genomic_DNA"/>
</dbReference>
<feature type="transmembrane region" description="Helical" evidence="8">
    <location>
        <begin position="122"/>
        <end position="148"/>
    </location>
</feature>
<dbReference type="InterPro" id="IPR005821">
    <property type="entry name" value="Ion_trans_dom"/>
</dbReference>
<organism evidence="10 11">
    <name type="scientific">Carya illinoinensis</name>
    <name type="common">Pecan</name>
    <dbReference type="NCBI Taxonomy" id="32201"/>
    <lineage>
        <taxon>Eukaryota</taxon>
        <taxon>Viridiplantae</taxon>
        <taxon>Streptophyta</taxon>
        <taxon>Embryophyta</taxon>
        <taxon>Tracheophyta</taxon>
        <taxon>Spermatophyta</taxon>
        <taxon>Magnoliopsida</taxon>
        <taxon>eudicotyledons</taxon>
        <taxon>Gunneridae</taxon>
        <taxon>Pentapetalae</taxon>
        <taxon>rosids</taxon>
        <taxon>fabids</taxon>
        <taxon>Fagales</taxon>
        <taxon>Juglandaceae</taxon>
        <taxon>Carya</taxon>
    </lineage>
</organism>
<dbReference type="PROSITE" id="PS50042">
    <property type="entry name" value="CNMP_BINDING_3"/>
    <property type="match status" value="1"/>
</dbReference>
<dbReference type="GO" id="GO:0005216">
    <property type="term" value="F:monoatomic ion channel activity"/>
    <property type="evidence" value="ECO:0007669"/>
    <property type="project" value="InterPro"/>
</dbReference>
<dbReference type="InterPro" id="IPR000595">
    <property type="entry name" value="cNMP-bd_dom"/>
</dbReference>
<comment type="similarity">
    <text evidence="2">Belongs to the cyclic nucleotide-gated cation channel (TC 1.A.1.5) family.</text>
</comment>
<keyword evidence="6" id="KW-0813">Transport</keyword>
<keyword evidence="4 8" id="KW-1133">Transmembrane helix</keyword>
<comment type="caution">
    <text evidence="10">The sequence shown here is derived from an EMBL/GenBank/DDBJ whole genome shotgun (WGS) entry which is preliminary data.</text>
</comment>
<comment type="subcellular location">
    <subcellularLocation>
        <location evidence="1">Membrane</location>
        <topology evidence="1">Multi-pass membrane protein</topology>
    </subcellularLocation>
</comment>
<keyword evidence="3 8" id="KW-0812">Transmembrane</keyword>
<dbReference type="GO" id="GO:0016020">
    <property type="term" value="C:membrane"/>
    <property type="evidence" value="ECO:0007669"/>
    <property type="project" value="UniProtKB-SubCell"/>
</dbReference>
<evidence type="ECO:0000256" key="8">
    <source>
        <dbReference type="SAM" id="Phobius"/>
    </source>
</evidence>
<feature type="domain" description="Cyclic nucleotide-binding" evidence="9">
    <location>
        <begin position="482"/>
        <end position="559"/>
    </location>
</feature>
<reference evidence="10" key="1">
    <citation type="submission" date="2021-01" db="EMBL/GenBank/DDBJ databases">
        <authorList>
            <person name="Lovell J.T."/>
            <person name="Bentley N."/>
            <person name="Bhattarai G."/>
            <person name="Jenkins J.W."/>
            <person name="Sreedasyam A."/>
            <person name="Alarcon Y."/>
            <person name="Bock C."/>
            <person name="Boston L."/>
            <person name="Carlson J."/>
            <person name="Cervantes K."/>
            <person name="Clermont K."/>
            <person name="Krom N."/>
            <person name="Kubenka K."/>
            <person name="Mamidi S."/>
            <person name="Mattison C."/>
            <person name="Monteros M."/>
            <person name="Pisani C."/>
            <person name="Plott C."/>
            <person name="Rajasekar S."/>
            <person name="Rhein H.S."/>
            <person name="Rohla C."/>
            <person name="Song M."/>
            <person name="Hilaire R.S."/>
            <person name="Shu S."/>
            <person name="Wells L."/>
            <person name="Wang X."/>
            <person name="Webber J."/>
            <person name="Heerema R.J."/>
            <person name="Klein P."/>
            <person name="Conner P."/>
            <person name="Grauke L."/>
            <person name="Grimwood J."/>
            <person name="Schmutz J."/>
            <person name="Randall J.J."/>
        </authorList>
    </citation>
    <scope>NUCLEOTIDE SEQUENCE</scope>
    <source>
        <tissue evidence="10">Leaf</tissue>
    </source>
</reference>
<accession>A0A922F4U0</accession>
<dbReference type="Proteomes" id="UP000811246">
    <property type="component" value="Chromosome 5"/>
</dbReference>
<proteinExistence type="inferred from homology"/>
<evidence type="ECO:0000256" key="7">
    <source>
        <dbReference type="SAM" id="MobiDB-lite"/>
    </source>
</evidence>
<feature type="region of interest" description="Disordered" evidence="7">
    <location>
        <begin position="635"/>
        <end position="671"/>
    </location>
</feature>
<dbReference type="CDD" id="cd00038">
    <property type="entry name" value="CAP_ED"/>
    <property type="match status" value="1"/>
</dbReference>
<evidence type="ECO:0000256" key="4">
    <source>
        <dbReference type="ARBA" id="ARBA00022989"/>
    </source>
</evidence>
<evidence type="ECO:0000256" key="3">
    <source>
        <dbReference type="ARBA" id="ARBA00022692"/>
    </source>
</evidence>
<gene>
    <name evidence="10" type="ORF">I3842_05G248100</name>
</gene>
<evidence type="ECO:0000256" key="5">
    <source>
        <dbReference type="ARBA" id="ARBA00023136"/>
    </source>
</evidence>
<evidence type="ECO:0000313" key="11">
    <source>
        <dbReference type="Proteomes" id="UP000811246"/>
    </source>
</evidence>
<evidence type="ECO:0000256" key="2">
    <source>
        <dbReference type="ARBA" id="ARBA00010486"/>
    </source>
</evidence>
<evidence type="ECO:0000313" key="10">
    <source>
        <dbReference type="EMBL" id="KAG6715364.1"/>
    </source>
</evidence>
<feature type="transmembrane region" description="Helical" evidence="8">
    <location>
        <begin position="249"/>
        <end position="269"/>
    </location>
</feature>
<dbReference type="PANTHER" id="PTHR45651">
    <property type="entry name" value="CYCLIC NUCLEOTIDE-GATED ION CHANNEL 15-RELATED-RELATED"/>
    <property type="match status" value="1"/>
</dbReference>
<feature type="transmembrane region" description="Helical" evidence="8">
    <location>
        <begin position="371"/>
        <end position="392"/>
    </location>
</feature>
<evidence type="ECO:0000259" key="9">
    <source>
        <dbReference type="PROSITE" id="PS50042"/>
    </source>
</evidence>
<keyword evidence="6" id="KW-0406">Ion transport</keyword>
<feature type="transmembrane region" description="Helical" evidence="8">
    <location>
        <begin position="208"/>
        <end position="228"/>
    </location>
</feature>
<evidence type="ECO:0000256" key="6">
    <source>
        <dbReference type="ARBA" id="ARBA00023303"/>
    </source>
</evidence>
<dbReference type="AlphaFoldDB" id="A0A922F4U0"/>
<sequence length="671" mass="77258">MIDRRRRLHFSLIRFQFFSGSRIHSVRVHFNMSYRGHRQENGVRDEDVEKDVSHNDGVLHATEEKKTTKMKILDPHGQNLRIWRMIFVVSCVIAVSVDPLFFYIPVIKERESCLALDKRLHIIAICLRAVTDLIYMVNIILQFICPYIDNGARKVGRIKVVTDAWPIAKRYMSSWYFRIDILAILPLPQVLVPIIFSEMKGSRYLDKRKVLSAIVLLQYVPRVIRIYISWRKLIRTANIIARIVWVKAAFNFFLYILASHVLGAFWYLFSIQRETACWYIDCKKQNGQCTPSSFSCSSRISKSSNHTFVNDFCSPLEKSNATQFDFGIFLEAIQSGTVASTNYPKKVLHCFWWGLRNLSSLGQNLQASTNFWENCFTIFISISGLLLFLYFIGNVQTYMQLTTERSEEVIQKMKIKERDIDLWITRNGLDDNLRRQIMPNIQRILEQNMDVDAKNPLPHLPIELRKDIKRYLCLPLLKKVPMLQTKSEKLLQLICDSLRPVYYNERTYIIREGEPLDAMIFITQGIVWNFTNSVRPTDGTVSLSAGCIESGHFFGEELLDCGFGGCSIPSLSNPPVSTKTFKTHTNVEAFALMAKDLQTLSKRPTEAASETEAASALQAAWRRFQEKKTTIETDTTLAKKQITSRRAPHASGLPKRLSPDVDGAREFNTIQ</sequence>
<feature type="transmembrane region" description="Helical" evidence="8">
    <location>
        <begin position="82"/>
        <end position="102"/>
    </location>
</feature>
<dbReference type="PANTHER" id="PTHR45651:SF68">
    <property type="entry name" value="ION TRANSPORT DOMAIN-CONTAINING PROTEIN"/>
    <property type="match status" value="1"/>
</dbReference>